<dbReference type="GO" id="GO:0005975">
    <property type="term" value="P:carbohydrate metabolic process"/>
    <property type="evidence" value="ECO:0007669"/>
    <property type="project" value="TreeGrafter"/>
</dbReference>
<dbReference type="InterPro" id="IPR005181">
    <property type="entry name" value="SASA"/>
</dbReference>
<feature type="domain" description="Sialate O-acetylesterase" evidence="3">
    <location>
        <begin position="432"/>
        <end position="630"/>
    </location>
</feature>
<comment type="caution">
    <text evidence="4">The sequence shown here is derived from an EMBL/GenBank/DDBJ whole genome shotgun (WGS) entry which is preliminary data.</text>
</comment>
<proteinExistence type="predicted"/>
<gene>
    <name evidence="4" type="ORF">EZS26_000248</name>
</gene>
<evidence type="ECO:0000313" key="4">
    <source>
        <dbReference type="EMBL" id="KAA6303697.1"/>
    </source>
</evidence>
<dbReference type="EMBL" id="SNRX01000001">
    <property type="protein sequence ID" value="KAA6303697.1"/>
    <property type="molecule type" value="Genomic_DNA"/>
</dbReference>
<evidence type="ECO:0000259" key="3">
    <source>
        <dbReference type="Pfam" id="PF03629"/>
    </source>
</evidence>
<feature type="signal peptide" evidence="2">
    <location>
        <begin position="1"/>
        <end position="21"/>
    </location>
</feature>
<accession>A0A5M8P595</accession>
<dbReference type="Proteomes" id="UP000324575">
    <property type="component" value="Unassembled WGS sequence"/>
</dbReference>
<dbReference type="InterPro" id="IPR039329">
    <property type="entry name" value="SIAE"/>
</dbReference>
<evidence type="ECO:0000313" key="5">
    <source>
        <dbReference type="Proteomes" id="UP000324575"/>
    </source>
</evidence>
<sequence>MKKVKFSLLFFLLLTTMSAVAVDKIEKIVGAISEKAPVNRFGPDGNDYYGFQTYFRGLNIDASQSSFENLVLKMRVYIDNLDHPGDISFVQQAGFAMIELANEQTPVDTYVQWSIKTGLNTPLQHGWTDLYLPLTTGDRKANFDLSKPLNWFRFGFAHIPGEPDALQIRLKDVQLVDKSVLVDPPSSGDPDWNTDYQVANLPYTMDKPLANGVTFSVGQIFDPAIDASAHNPKQLYLMMDADITERAPGDLFVLSKVAGQIELTSSGRADLNEMLWGIGALDWKAGNHTYLLPFANAGKTNGDLDISNINFMRVYAVNVPADYTGRINVNISNVKIVDLTNQTKLPTVFSDRMMFQQNKPIHIWGTAVANKEIKVDFYKGNLKIDTKSVVTPASGKWQVTFDAQAASYDTYHFDVLEGETVIQSVNDILVGEVWLSSGQSNMALSVSGTIDGTTLMANAANDHIRFFLEPTAADAPYLPAEDIQGAYWGSGNDGMQVGKVSAVAYSMAVKLQEELNIPIGILNTAVGSSVIEAWLPAVDIESDPALMLDMKRLGLYFDEEFYPSGTNQMSSYYNLKVAPLIGYNITGLIWYQGESNSQRPQLYAHQLDLMKKSYERIFGFTNNDMPFIFSHVCPWIQSLENPQYLAPLAEAMYDGWAINQDYMAMLPLYDTDLTYVGNSVIHPTNKTPVGKRFATAALNMVYNQSGEYTAPIFDSFTVLGDTLIVKFAHVGTGLKTTNGIDEVRGFAVCGEDGVFAGAKAKIISSNEVAVWNERLKSPKQLTYAWATFNVTSNLANSVDISAAPFRSDRTTAGQKYFNPQDWTYADGNIWSIDATQTIADFLPAWEKSPVSGTSDIQLSYDETVKSEGKASLKIEYTLTAEGIAGAGPVLTHKSLVGQLDNFNTISVDIFNPDTKQKSIELLLKTTDGKVYKAAFVGYEGGETPGTSVIVGRTSTFRTLAFNLKSLQDNTGATEANAANLLKNSVSLQFAVTDNAAGTIYLDNVSFGFSADRLSVPTQVNVVEASQLEVSVANNRLSVKSDSHNLIRKIEILNVQGGIIYSKSSINRPEYSFKISSNPGIFIARIQSEKFVSAKKIRMD</sequence>
<dbReference type="InterPro" id="IPR036514">
    <property type="entry name" value="SGNH_hydro_sf"/>
</dbReference>
<evidence type="ECO:0000256" key="2">
    <source>
        <dbReference type="SAM" id="SignalP"/>
    </source>
</evidence>
<dbReference type="AlphaFoldDB" id="A0A5M8P595"/>
<keyword evidence="2" id="KW-0732">Signal</keyword>
<dbReference type="PANTHER" id="PTHR22901">
    <property type="entry name" value="SIALATE O-ACETYLESTERASE"/>
    <property type="match status" value="1"/>
</dbReference>
<evidence type="ECO:0000256" key="1">
    <source>
        <dbReference type="ARBA" id="ARBA00022801"/>
    </source>
</evidence>
<dbReference type="GO" id="GO:0001681">
    <property type="term" value="F:sialate O-acetylesterase activity"/>
    <property type="evidence" value="ECO:0007669"/>
    <property type="project" value="InterPro"/>
</dbReference>
<dbReference type="Pfam" id="PF03629">
    <property type="entry name" value="SASA"/>
    <property type="match status" value="1"/>
</dbReference>
<dbReference type="SUPFAM" id="SSF52266">
    <property type="entry name" value="SGNH hydrolase"/>
    <property type="match status" value="1"/>
</dbReference>
<feature type="chain" id="PRO_5024442209" description="Sialate O-acetylesterase domain-containing protein" evidence="2">
    <location>
        <begin position="22"/>
        <end position="1099"/>
    </location>
</feature>
<dbReference type="PANTHER" id="PTHR22901:SF0">
    <property type="entry name" value="SIALATE O-ACETYLESTERASE"/>
    <property type="match status" value="1"/>
</dbReference>
<name>A0A5M8P595_9BACT</name>
<protein>
    <recommendedName>
        <fullName evidence="3">Sialate O-acetylesterase domain-containing protein</fullName>
    </recommendedName>
</protein>
<keyword evidence="1" id="KW-0378">Hydrolase</keyword>
<dbReference type="Gene3D" id="2.60.120.260">
    <property type="entry name" value="Galactose-binding domain-like"/>
    <property type="match status" value="1"/>
</dbReference>
<dbReference type="Gene3D" id="3.40.50.1110">
    <property type="entry name" value="SGNH hydrolase"/>
    <property type="match status" value="1"/>
</dbReference>
<organism evidence="4 5">
    <name type="scientific">Candidatus Ordinivivax streblomastigis</name>
    <dbReference type="NCBI Taxonomy" id="2540710"/>
    <lineage>
        <taxon>Bacteria</taxon>
        <taxon>Pseudomonadati</taxon>
        <taxon>Bacteroidota</taxon>
        <taxon>Bacteroidia</taxon>
        <taxon>Bacteroidales</taxon>
        <taxon>Candidatus Ordinivivax</taxon>
    </lineage>
</organism>
<reference evidence="4 5" key="1">
    <citation type="submission" date="2019-03" db="EMBL/GenBank/DDBJ databases">
        <title>Single cell metagenomics reveals metabolic interactions within the superorganism composed of flagellate Streblomastix strix and complex community of Bacteroidetes bacteria on its surface.</title>
        <authorList>
            <person name="Treitli S.C."/>
            <person name="Kolisko M."/>
            <person name="Husnik F."/>
            <person name="Keeling P."/>
            <person name="Hampl V."/>
        </authorList>
    </citation>
    <scope>NUCLEOTIDE SEQUENCE [LARGE SCALE GENOMIC DNA]</scope>
    <source>
        <strain evidence="4">St1</strain>
    </source>
</reference>